<dbReference type="GO" id="GO:0045893">
    <property type="term" value="P:positive regulation of DNA-templated transcription"/>
    <property type="evidence" value="ECO:0007669"/>
    <property type="project" value="TreeGrafter"/>
</dbReference>
<evidence type="ECO:0000256" key="3">
    <source>
        <dbReference type="ARBA" id="ARBA00022448"/>
    </source>
</evidence>
<dbReference type="EMBL" id="MU004187">
    <property type="protein sequence ID" value="KAF2496939.1"/>
    <property type="molecule type" value="Genomic_DNA"/>
</dbReference>
<keyword evidence="9" id="KW-0472">Membrane</keyword>
<keyword evidence="7 9" id="KW-0906">Nuclear pore complex</keyword>
<evidence type="ECO:0000256" key="10">
    <source>
        <dbReference type="SAM" id="MobiDB-lite"/>
    </source>
</evidence>
<evidence type="ECO:0000313" key="11">
    <source>
        <dbReference type="EMBL" id="KAF2496939.1"/>
    </source>
</evidence>
<keyword evidence="4 9" id="KW-0509">mRNA transport</keyword>
<keyword evidence="6 9" id="KW-0811">Translocation</keyword>
<evidence type="ECO:0000313" key="12">
    <source>
        <dbReference type="Proteomes" id="UP000799750"/>
    </source>
</evidence>
<evidence type="ECO:0000256" key="5">
    <source>
        <dbReference type="ARBA" id="ARBA00022927"/>
    </source>
</evidence>
<keyword evidence="12" id="KW-1185">Reference proteome</keyword>
<feature type="compositionally biased region" description="Acidic residues" evidence="10">
    <location>
        <begin position="115"/>
        <end position="127"/>
    </location>
</feature>
<evidence type="ECO:0000256" key="7">
    <source>
        <dbReference type="ARBA" id="ARBA00023132"/>
    </source>
</evidence>
<dbReference type="GO" id="GO:0006606">
    <property type="term" value="P:protein import into nucleus"/>
    <property type="evidence" value="ECO:0007669"/>
    <property type="project" value="TreeGrafter"/>
</dbReference>
<feature type="compositionally biased region" description="Acidic residues" evidence="10">
    <location>
        <begin position="135"/>
        <end position="166"/>
    </location>
</feature>
<dbReference type="Pfam" id="PF07575">
    <property type="entry name" value="Nucleopor_Nup85"/>
    <property type="match status" value="2"/>
</dbReference>
<keyword evidence="8 9" id="KW-0539">Nucleus</keyword>
<dbReference type="Proteomes" id="UP000799750">
    <property type="component" value="Unassembled WGS sequence"/>
</dbReference>
<feature type="region of interest" description="Disordered" evidence="10">
    <location>
        <begin position="1"/>
        <end position="181"/>
    </location>
</feature>
<comment type="similarity">
    <text evidence="2 9">Belongs to the nucleoporin Nup85 family.</text>
</comment>
<dbReference type="PANTHER" id="PTHR13373:SF21">
    <property type="entry name" value="NUCLEAR PORE COMPLEX PROTEIN NUP85"/>
    <property type="match status" value="1"/>
</dbReference>
<feature type="compositionally biased region" description="Polar residues" evidence="10">
    <location>
        <begin position="51"/>
        <end position="81"/>
    </location>
</feature>
<dbReference type="InterPro" id="IPR011502">
    <property type="entry name" value="Nucleoporin_Nup85"/>
</dbReference>
<sequence length="1088" mass="119077">MAFRVPSSTPPSTPDSRRSSRHNFPSTTPAGPPPSRFIPSSTPAGPPPSNFPSSQFGASRQPNFQRPTFRSSPPKKTTPYASSRFAVPDSTPLESSANRGRPGFHAPGSSPPYGSDEDEDQYSDEEIMAMRELETSDDGVDDTESDEGEGEEDEEDEEMEEDDDFDGGARSQTGRQSAYSASASYSLRDLGLFDSVRDKKRSRFGDSTRSHPGPESQTFALRQRKYDFLTIAKGIVGPPARELAEPDELILETEKLLGRLSESENNNNPMARGETIADVAQQLLRLWRQFSRTSFKSSVHGAGPPNTESSITKANYLVSLLLQLHYPAPPSNVGRSSMFGLSRRDAQRSSPIPKILLDWMNTYHRPDTEIGHVLREQRGYSANPGYWDAVKYTVLRGNFAATIKLLKGGRFDVAETAPIDGFGDQGYEGVQLKNVNAVVNDAIALIQECPAVASDDWDVKGYDWNLFRKQVSQSISDLREFAEGDSPNRTSQQSESDPFGMSASHNNLTMQSRKAESNVPWSIYESLLVLYNQLLGSPDEILGIAVDWTEAVLGLAIWWDGDDEEGPKGSLAASRRSLARSHGTRVADVTPASAYRQKLCSALARVIEMNDPSLSINVSSPTDVGLACIFDVNLEGLTYILQNWSVVMVTAVVEVASADNWLKPTSNDGVDGFDKSDLMVLSYGQQGEEHLDKDDMLIRYAECLRRKDSVRSPNLETNREGWELAIQVVGRLDDENLANEFIGRMLGSLELSSGERVDKILDLCTSLGFVDQSNTVAEKYADQLRSSTRNFGDTLLYYARGHQPQKIQEVLQILVSECLVHSVSYPPVPDLDDRLKALITSPQRTLTDLSRTDLGAAQLLSTYLSGYATVRKFYDLRDEALTVPAGTKPSLRPMARKLAAANALMVLIASASSSIRGGLYDATVETVVQVDVLLSLLGEALVFVNQPKRALTLPHLYALLAAIEDLQTAPSLIYQQAEECLATTLATARGAEAPGARGTLLRKSTSNLTTASSQFSLVGSSMLGEGSSAGERSTENSGVLVKGGKSELEVKRAWDWRGGFEKSAKGEDVIRLLRLGIAEEIGRAWVEE</sequence>
<evidence type="ECO:0000256" key="8">
    <source>
        <dbReference type="ARBA" id="ARBA00023242"/>
    </source>
</evidence>
<dbReference type="OrthoDB" id="5422384at2759"/>
<evidence type="ECO:0000256" key="6">
    <source>
        <dbReference type="ARBA" id="ARBA00023010"/>
    </source>
</evidence>
<name>A0A6A6QXK5_9PEZI</name>
<proteinExistence type="inferred from homology"/>
<reference evidence="11" key="1">
    <citation type="journal article" date="2020" name="Stud. Mycol.">
        <title>101 Dothideomycetes genomes: a test case for predicting lifestyles and emergence of pathogens.</title>
        <authorList>
            <person name="Haridas S."/>
            <person name="Albert R."/>
            <person name="Binder M."/>
            <person name="Bloem J."/>
            <person name="Labutti K."/>
            <person name="Salamov A."/>
            <person name="Andreopoulos B."/>
            <person name="Baker S."/>
            <person name="Barry K."/>
            <person name="Bills G."/>
            <person name="Bluhm B."/>
            <person name="Cannon C."/>
            <person name="Castanera R."/>
            <person name="Culley D."/>
            <person name="Daum C."/>
            <person name="Ezra D."/>
            <person name="Gonzalez J."/>
            <person name="Henrissat B."/>
            <person name="Kuo A."/>
            <person name="Liang C."/>
            <person name="Lipzen A."/>
            <person name="Lutzoni F."/>
            <person name="Magnuson J."/>
            <person name="Mondo S."/>
            <person name="Nolan M."/>
            <person name="Ohm R."/>
            <person name="Pangilinan J."/>
            <person name="Park H.-J."/>
            <person name="Ramirez L."/>
            <person name="Alfaro M."/>
            <person name="Sun H."/>
            <person name="Tritt A."/>
            <person name="Yoshinaga Y."/>
            <person name="Zwiers L.-H."/>
            <person name="Turgeon B."/>
            <person name="Goodwin S."/>
            <person name="Spatafora J."/>
            <person name="Crous P."/>
            <person name="Grigoriev I."/>
        </authorList>
    </citation>
    <scope>NUCLEOTIDE SEQUENCE</scope>
    <source>
        <strain evidence="11">CBS 269.34</strain>
    </source>
</reference>
<comment type="subunit">
    <text evidence="9">Component of the nuclear pore complex (NPC).</text>
</comment>
<accession>A0A6A6QXK5</accession>
<comment type="subcellular location">
    <subcellularLocation>
        <location evidence="1 9">Nucleus</location>
        <location evidence="1 9">Nuclear pore complex</location>
    </subcellularLocation>
</comment>
<dbReference type="GO" id="GO:0031080">
    <property type="term" value="C:nuclear pore outer ring"/>
    <property type="evidence" value="ECO:0007669"/>
    <property type="project" value="TreeGrafter"/>
</dbReference>
<keyword evidence="5 9" id="KW-0653">Protein transport</keyword>
<evidence type="ECO:0000256" key="9">
    <source>
        <dbReference type="RuleBase" id="RU365073"/>
    </source>
</evidence>
<dbReference type="GO" id="GO:0017056">
    <property type="term" value="F:structural constituent of nuclear pore"/>
    <property type="evidence" value="ECO:0007669"/>
    <property type="project" value="TreeGrafter"/>
</dbReference>
<organism evidence="11 12">
    <name type="scientific">Lophium mytilinum</name>
    <dbReference type="NCBI Taxonomy" id="390894"/>
    <lineage>
        <taxon>Eukaryota</taxon>
        <taxon>Fungi</taxon>
        <taxon>Dikarya</taxon>
        <taxon>Ascomycota</taxon>
        <taxon>Pezizomycotina</taxon>
        <taxon>Dothideomycetes</taxon>
        <taxon>Pleosporomycetidae</taxon>
        <taxon>Mytilinidiales</taxon>
        <taxon>Mytilinidiaceae</taxon>
        <taxon>Lophium</taxon>
    </lineage>
</organism>
<evidence type="ECO:0000256" key="2">
    <source>
        <dbReference type="ARBA" id="ARBA00005573"/>
    </source>
</evidence>
<dbReference type="GO" id="GO:0031965">
    <property type="term" value="C:nuclear membrane"/>
    <property type="evidence" value="ECO:0007669"/>
    <property type="project" value="UniProtKB-UniRule"/>
</dbReference>
<evidence type="ECO:0000256" key="4">
    <source>
        <dbReference type="ARBA" id="ARBA00022816"/>
    </source>
</evidence>
<keyword evidence="3 9" id="KW-0813">Transport</keyword>
<feature type="compositionally biased region" description="Polar residues" evidence="10">
    <location>
        <begin position="487"/>
        <end position="496"/>
    </location>
</feature>
<protein>
    <recommendedName>
        <fullName evidence="9">Nuclear pore complex protein Nup85</fullName>
    </recommendedName>
</protein>
<dbReference type="PANTHER" id="PTHR13373">
    <property type="entry name" value="FROUNT PROTEIN-RELATED"/>
    <property type="match status" value="1"/>
</dbReference>
<dbReference type="AlphaFoldDB" id="A0A6A6QXK5"/>
<gene>
    <name evidence="11" type="ORF">BU16DRAFT_616980</name>
</gene>
<comment type="function">
    <text evidence="9">Functions as a component of the nuclear pore complex (NPC).</text>
</comment>
<feature type="region of interest" description="Disordered" evidence="10">
    <location>
        <begin position="481"/>
        <end position="502"/>
    </location>
</feature>
<evidence type="ECO:0000256" key="1">
    <source>
        <dbReference type="ARBA" id="ARBA00004567"/>
    </source>
</evidence>
<dbReference type="GO" id="GO:0006406">
    <property type="term" value="P:mRNA export from nucleus"/>
    <property type="evidence" value="ECO:0007669"/>
    <property type="project" value="TreeGrafter"/>
</dbReference>